<gene>
    <name evidence="2" type="ORF">K1X11_018040</name>
</gene>
<dbReference type="Proteomes" id="UP000738431">
    <property type="component" value="Chromosome"/>
</dbReference>
<name>A0ABZ1C5N8_9BACT</name>
<feature type="signal peptide" evidence="1">
    <location>
        <begin position="1"/>
        <end position="28"/>
    </location>
</feature>
<evidence type="ECO:0000313" key="3">
    <source>
        <dbReference type="Proteomes" id="UP000738431"/>
    </source>
</evidence>
<dbReference type="PROSITE" id="PS51257">
    <property type="entry name" value="PROKAR_LIPOPROTEIN"/>
    <property type="match status" value="1"/>
</dbReference>
<protein>
    <submittedName>
        <fullName evidence="2">Uncharacterized protein</fullName>
    </submittedName>
</protein>
<evidence type="ECO:0000256" key="1">
    <source>
        <dbReference type="SAM" id="SignalP"/>
    </source>
</evidence>
<dbReference type="EMBL" id="CP139781">
    <property type="protein sequence ID" value="WRQ86717.1"/>
    <property type="molecule type" value="Genomic_DNA"/>
</dbReference>
<feature type="chain" id="PRO_5046881811" evidence="1">
    <location>
        <begin position="29"/>
        <end position="359"/>
    </location>
</feature>
<sequence length="359" mass="38631">MTFHRFPSPSAVLLGLSCLLIASSGLLAQGGVSRPVGYIVQTIPAGQTRSFSVPLDAPASSLGDSVGLITDVGENWLENAAADWVPGVFSSPEYPYFLRLTSGAQSGRLFRIINPANTATRIYVADDGVDLLTLAIETGENGAGYEIIPADTLATLFGTAGEGNLMLQGGETALEADLVQVWGGASWINFYFNTARDRWARDLDSAASPSRDHFLLRPDRGVMITRRGGSDLNIPTIGRVLISPPRAVHSRTENALTFLATMQAMDTTLGELALQTESRTHAWKSAADPTEADLLVVWAGASWFSFYFNSESGHWQRSDETDTNRDGFVIKAGTPIFVQRRDAGETAADKTIQFPSIGN</sequence>
<reference evidence="2 3" key="1">
    <citation type="submission" date="2023-12" db="EMBL/GenBank/DDBJ databases">
        <title>Description of an unclassified Opitutus bacterium of Verrucomicrobiota.</title>
        <authorList>
            <person name="Zhang D.-F."/>
        </authorList>
    </citation>
    <scope>NUCLEOTIDE SEQUENCE [LARGE SCALE GENOMIC DNA]</scope>
    <source>
        <strain evidence="2 3">WL0086</strain>
    </source>
</reference>
<keyword evidence="3" id="KW-1185">Reference proteome</keyword>
<evidence type="ECO:0000313" key="2">
    <source>
        <dbReference type="EMBL" id="WRQ86717.1"/>
    </source>
</evidence>
<proteinExistence type="predicted"/>
<accession>A0ABZ1C5N8</accession>
<keyword evidence="1" id="KW-0732">Signal</keyword>
<organism evidence="2 3">
    <name type="scientific">Actomonas aquatica</name>
    <dbReference type="NCBI Taxonomy" id="2866162"/>
    <lineage>
        <taxon>Bacteria</taxon>
        <taxon>Pseudomonadati</taxon>
        <taxon>Verrucomicrobiota</taxon>
        <taxon>Opitutia</taxon>
        <taxon>Opitutales</taxon>
        <taxon>Opitutaceae</taxon>
        <taxon>Actomonas</taxon>
    </lineage>
</organism>
<dbReference type="RefSeq" id="WP_221030555.1">
    <property type="nucleotide sequence ID" value="NZ_CP139781.1"/>
</dbReference>